<feature type="domain" description="RDD" evidence="6">
    <location>
        <begin position="85"/>
        <end position="183"/>
    </location>
</feature>
<evidence type="ECO:0000313" key="7">
    <source>
        <dbReference type="EMBL" id="KAK4871651.1"/>
    </source>
</evidence>
<keyword evidence="4 5" id="KW-0472">Membrane</keyword>
<feature type="transmembrane region" description="Helical" evidence="5">
    <location>
        <begin position="216"/>
        <end position="235"/>
    </location>
</feature>
<evidence type="ECO:0000256" key="3">
    <source>
        <dbReference type="ARBA" id="ARBA00022989"/>
    </source>
</evidence>
<accession>A0AAN7S5U1</accession>
<comment type="caution">
    <text evidence="7">The sequence shown here is derived from an EMBL/GenBank/DDBJ whole genome shotgun (WGS) entry which is preliminary data.</text>
</comment>
<dbReference type="EMBL" id="JARPUR010000008">
    <property type="protein sequence ID" value="KAK4871651.1"/>
    <property type="molecule type" value="Genomic_DNA"/>
</dbReference>
<keyword evidence="3 5" id="KW-1133">Transmembrane helix</keyword>
<keyword evidence="2 5" id="KW-0812">Transmembrane</keyword>
<keyword evidence="8" id="KW-1185">Reference proteome</keyword>
<evidence type="ECO:0000313" key="8">
    <source>
        <dbReference type="Proteomes" id="UP001353858"/>
    </source>
</evidence>
<feature type="transmembrane region" description="Helical" evidence="5">
    <location>
        <begin position="91"/>
        <end position="113"/>
    </location>
</feature>
<dbReference type="GO" id="GO:0016020">
    <property type="term" value="C:membrane"/>
    <property type="evidence" value="ECO:0007669"/>
    <property type="project" value="UniProtKB-SubCell"/>
</dbReference>
<protein>
    <recommendedName>
        <fullName evidence="6">RDD domain-containing protein</fullName>
    </recommendedName>
</protein>
<dbReference type="InterPro" id="IPR010432">
    <property type="entry name" value="RDD"/>
</dbReference>
<dbReference type="Proteomes" id="UP001353858">
    <property type="component" value="Unassembled WGS sequence"/>
</dbReference>
<gene>
    <name evidence="7" type="ORF">RN001_015775</name>
</gene>
<name>A0AAN7S5U1_9COLE</name>
<dbReference type="PANTHER" id="PTHR13659:SF5">
    <property type="entry name" value="PROTEIN FAM8A1"/>
    <property type="match status" value="1"/>
</dbReference>
<evidence type="ECO:0000256" key="1">
    <source>
        <dbReference type="ARBA" id="ARBA00004141"/>
    </source>
</evidence>
<evidence type="ECO:0000259" key="6">
    <source>
        <dbReference type="Pfam" id="PF06271"/>
    </source>
</evidence>
<dbReference type="AlphaFoldDB" id="A0AAN7S5U1"/>
<evidence type="ECO:0000256" key="5">
    <source>
        <dbReference type="SAM" id="Phobius"/>
    </source>
</evidence>
<evidence type="ECO:0000256" key="2">
    <source>
        <dbReference type="ARBA" id="ARBA00022692"/>
    </source>
</evidence>
<comment type="subcellular location">
    <subcellularLocation>
        <location evidence="1">Membrane</location>
        <topology evidence="1">Multi-pass membrane protein</topology>
    </subcellularLocation>
</comment>
<proteinExistence type="predicted"/>
<dbReference type="Pfam" id="PF06271">
    <property type="entry name" value="RDD"/>
    <property type="match status" value="1"/>
</dbReference>
<reference evidence="8" key="1">
    <citation type="submission" date="2023-01" db="EMBL/GenBank/DDBJ databases">
        <title>Key to firefly adult light organ development and bioluminescence: homeobox transcription factors regulate luciferase expression and transportation to peroxisome.</title>
        <authorList>
            <person name="Fu X."/>
        </authorList>
    </citation>
    <scope>NUCLEOTIDE SEQUENCE [LARGE SCALE GENOMIC DNA]</scope>
</reference>
<organism evidence="7 8">
    <name type="scientific">Aquatica leii</name>
    <dbReference type="NCBI Taxonomy" id="1421715"/>
    <lineage>
        <taxon>Eukaryota</taxon>
        <taxon>Metazoa</taxon>
        <taxon>Ecdysozoa</taxon>
        <taxon>Arthropoda</taxon>
        <taxon>Hexapoda</taxon>
        <taxon>Insecta</taxon>
        <taxon>Pterygota</taxon>
        <taxon>Neoptera</taxon>
        <taxon>Endopterygota</taxon>
        <taxon>Coleoptera</taxon>
        <taxon>Polyphaga</taxon>
        <taxon>Elateriformia</taxon>
        <taxon>Elateroidea</taxon>
        <taxon>Lampyridae</taxon>
        <taxon>Luciolinae</taxon>
        <taxon>Aquatica</taxon>
    </lineage>
</organism>
<dbReference type="PANTHER" id="PTHR13659">
    <property type="entry name" value="AUTOSOMAL HIGHLY CONSERVED PROTEIN"/>
    <property type="match status" value="1"/>
</dbReference>
<dbReference type="InterPro" id="IPR039871">
    <property type="entry name" value="FAM8A1"/>
</dbReference>
<sequence length="263" mass="30415">MNFNNNNFGVICDANTREEYMEKLQKWIEEVRKQQQETVAFWIHSVNQAQVRRNIRIHSFRHVNATPTNNTQTTTAARSYVYKIPPIWKRLVAEAIDFFILLVIKMFLTLTIVESVDLIDIENNGFTALQKKLQDSKLAVQMSFELLTLEILHRCIVCCYETYWVVVQRATPGKRYMGLAIVEAVNIVPLPGQLQEVVLVTPAVNLSVKSAMFRSILKIIFIGLLLPFCFVSLFFKFNRTGYDMVTNSLVVEYNPDPPVHEHR</sequence>
<evidence type="ECO:0000256" key="4">
    <source>
        <dbReference type="ARBA" id="ARBA00023136"/>
    </source>
</evidence>